<feature type="compositionally biased region" description="Basic and acidic residues" evidence="8">
    <location>
        <begin position="824"/>
        <end position="839"/>
    </location>
</feature>
<dbReference type="SMART" id="SM00326">
    <property type="entry name" value="SH3"/>
    <property type="match status" value="1"/>
</dbReference>
<dbReference type="FunFam" id="2.30.30.40:FF:000005">
    <property type="entry name" value="SLIT-ROBO Rho GTPase-activating protein 1 isoform 2"/>
    <property type="match status" value="1"/>
</dbReference>
<dbReference type="InterPro" id="IPR036028">
    <property type="entry name" value="SH3-like_dom_sf"/>
</dbReference>
<feature type="region of interest" description="Disordered" evidence="8">
    <location>
        <begin position="891"/>
        <end position="923"/>
    </location>
</feature>
<dbReference type="InterPro" id="IPR001452">
    <property type="entry name" value="SH3_domain"/>
</dbReference>
<keyword evidence="2" id="KW-0343">GTPase activation</keyword>
<dbReference type="InterPro" id="IPR000198">
    <property type="entry name" value="RhoGAP_dom"/>
</dbReference>
<feature type="region of interest" description="Disordered" evidence="8">
    <location>
        <begin position="204"/>
        <end position="233"/>
    </location>
</feature>
<feature type="compositionally biased region" description="Basic and acidic residues" evidence="8">
    <location>
        <begin position="206"/>
        <end position="233"/>
    </location>
</feature>
<sequence length="1009" mass="115359">MFIWSERGRNVKSSKQTIKAYHKIRNQLVEQFRCLEQQSESRLQLLQDLQEFFRRKAELQLEYSRGLDKLAERYSAKIRTSREHQHFKKDQNLLSTVNCWYLVLDQTRRESRDHATLSDIYNNNVIVRLAHVGEDVIRLFKKSKDIGVQMHEELVKVTNELYTVMKTYHMYHTESLSAESKLKEAEKQEEKHIGKANDISTSLLRYGHDDRPQRRSSVKKMEKMKEKRQAKYSENKLKCTKARNDYLLNLAATNALVAKYYIHDVSDMIDCCDLGFHASLARTMRTYLSAEYSLETSRHEGLDLLEGAVDAMDIRGDKLKFMDTHSQIFCPPARFDYQPHMGDEVCQVSAQQPVQTELLMRYHQLQSRLATLKIENEEVRKTLDATMQTLQDMLTVEDFDVSEAFQHSQSTESVKSASSDSYMSKANIAKRRANHQETEGFYFTKYKEYLNGSNLIIKLQAKHDLLKQTLGEGERAEYGTTRPPTLPPKPQRMRKSRPRSIFNRKLFNGNMESFIQDSGQPIPVVVESCVRYINLYGLQQQGIFRVPGSQVEVNDIKNAFERGEDPLVDDQTDHDINSVAGVLKLYFRGLENPLFPKERFLDLISTTKLDSGAERAHHLQQIVVTLQRPVIIVMRYLFAFLNHLSQYSDENMMDPYNLAICFGPTLMPIPDDQDPVACQAHVNEVIKTIIIHHEAIFPTQRELEGPVYEKCMAGGEEYCESPHSEPGALDEIDNGTGPNTSDEELEQIEAIAKFDYVGRSPRELSFKKGASLLLYLRASEDWWEGRHNGVDGLIPHQYIVVQDMDDAFSDSIQRTDSETSSGPHHSDRSSSRNERQSPCDHTIENRFGAALGRFVKTPSDAVKFSRAEKFIPTPKYESILSPSLRVRVRSDGAAVPRHRNGADSLSPTRAADQPPRVMPRPCSPHKMAVIRGPADSPEKRRLTTFGSAGCINHPDRKAFVDSHSQRSSPSTTRHASLGDHKTLEAEALAEVSVVTRIHFEGVKFIEMLH</sequence>
<dbReference type="Gene3D" id="1.20.1270.60">
    <property type="entry name" value="Arfaptin homology (AH) domain/BAR domain"/>
    <property type="match status" value="1"/>
</dbReference>
<evidence type="ECO:0000256" key="4">
    <source>
        <dbReference type="ARBA" id="ARBA00023054"/>
    </source>
</evidence>
<name>A0A3Q1FDR7_9TELE</name>
<evidence type="ECO:0000256" key="3">
    <source>
        <dbReference type="ARBA" id="ARBA00022553"/>
    </source>
</evidence>
<dbReference type="GO" id="GO:0005096">
    <property type="term" value="F:GTPase activator activity"/>
    <property type="evidence" value="ECO:0007669"/>
    <property type="project" value="UniProtKB-KW"/>
</dbReference>
<dbReference type="SMART" id="SM00055">
    <property type="entry name" value="FCH"/>
    <property type="match status" value="1"/>
</dbReference>
<evidence type="ECO:0000256" key="1">
    <source>
        <dbReference type="ARBA" id="ARBA00022443"/>
    </source>
</evidence>
<feature type="coiled-coil region" evidence="7">
    <location>
        <begin position="362"/>
        <end position="389"/>
    </location>
</feature>
<dbReference type="InterPro" id="IPR051627">
    <property type="entry name" value="SLIT-ROBO_RhoGAP"/>
</dbReference>
<dbReference type="PROSITE" id="PS50002">
    <property type="entry name" value="SH3"/>
    <property type="match status" value="1"/>
</dbReference>
<dbReference type="CDD" id="cd11955">
    <property type="entry name" value="SH3_srGAP1-3"/>
    <property type="match status" value="1"/>
</dbReference>
<keyword evidence="4 6" id="KW-0175">Coiled coil</keyword>
<dbReference type="SUPFAM" id="SSF48350">
    <property type="entry name" value="GTPase activation domain, GAP"/>
    <property type="match status" value="1"/>
</dbReference>
<dbReference type="Pfam" id="PF00620">
    <property type="entry name" value="RhoGAP"/>
    <property type="match status" value="1"/>
</dbReference>
<dbReference type="InterPro" id="IPR001060">
    <property type="entry name" value="FCH_dom"/>
</dbReference>
<dbReference type="GO" id="GO:0007165">
    <property type="term" value="P:signal transduction"/>
    <property type="evidence" value="ECO:0007669"/>
    <property type="project" value="InterPro"/>
</dbReference>
<keyword evidence="13" id="KW-1185">Reference proteome</keyword>
<dbReference type="FunFam" id="1.10.555.10:FF:000013">
    <property type="entry name" value="SLIT-ROBO Rho GTPase activating protein 3"/>
    <property type="match status" value="1"/>
</dbReference>
<organism evidence="12 13">
    <name type="scientific">Acanthochromis polyacanthus</name>
    <name type="common">spiny chromis</name>
    <dbReference type="NCBI Taxonomy" id="80966"/>
    <lineage>
        <taxon>Eukaryota</taxon>
        <taxon>Metazoa</taxon>
        <taxon>Chordata</taxon>
        <taxon>Craniata</taxon>
        <taxon>Vertebrata</taxon>
        <taxon>Euteleostomi</taxon>
        <taxon>Actinopterygii</taxon>
        <taxon>Neopterygii</taxon>
        <taxon>Teleostei</taxon>
        <taxon>Neoteleostei</taxon>
        <taxon>Acanthomorphata</taxon>
        <taxon>Ovalentaria</taxon>
        <taxon>Pomacentridae</taxon>
        <taxon>Acanthochromis</taxon>
    </lineage>
</organism>
<feature type="region of interest" description="Disordered" evidence="8">
    <location>
        <begin position="812"/>
        <end position="839"/>
    </location>
</feature>
<dbReference type="InterPro" id="IPR031160">
    <property type="entry name" value="F_BAR_dom"/>
</dbReference>
<dbReference type="CDD" id="cd04383">
    <property type="entry name" value="RhoGAP_srGAP"/>
    <property type="match status" value="1"/>
</dbReference>
<evidence type="ECO:0000256" key="5">
    <source>
        <dbReference type="PROSITE-ProRule" id="PRU00192"/>
    </source>
</evidence>
<evidence type="ECO:0000313" key="13">
    <source>
        <dbReference type="Proteomes" id="UP000257200"/>
    </source>
</evidence>
<dbReference type="Gene3D" id="2.30.30.40">
    <property type="entry name" value="SH3 Domains"/>
    <property type="match status" value="1"/>
</dbReference>
<evidence type="ECO:0000259" key="10">
    <source>
        <dbReference type="PROSITE" id="PS50238"/>
    </source>
</evidence>
<evidence type="ECO:0000256" key="7">
    <source>
        <dbReference type="SAM" id="Coils"/>
    </source>
</evidence>
<dbReference type="PROSITE" id="PS51741">
    <property type="entry name" value="F_BAR"/>
    <property type="match status" value="1"/>
</dbReference>
<dbReference type="Gene3D" id="1.10.555.10">
    <property type="entry name" value="Rho GTPase activation protein"/>
    <property type="match status" value="1"/>
</dbReference>
<dbReference type="InterPro" id="IPR035648">
    <property type="entry name" value="srGAP1/2/3_SH3"/>
</dbReference>
<dbReference type="Pfam" id="PF00018">
    <property type="entry name" value="SH3_1"/>
    <property type="match status" value="1"/>
</dbReference>
<dbReference type="SMART" id="SM00324">
    <property type="entry name" value="RhoGAP"/>
    <property type="match status" value="1"/>
</dbReference>
<dbReference type="InterPro" id="IPR008936">
    <property type="entry name" value="Rho_GTPase_activation_prot"/>
</dbReference>
<evidence type="ECO:0000313" key="12">
    <source>
        <dbReference type="Ensembl" id="ENSAPOP00000014042.1"/>
    </source>
</evidence>
<dbReference type="FunFam" id="1.20.1270.60:FF:000006">
    <property type="entry name" value="SLIT-ROBO Rho GTPase-activating protein 1 isoform 2"/>
    <property type="match status" value="1"/>
</dbReference>
<feature type="domain" description="Rho-GAP" evidence="10">
    <location>
        <begin position="509"/>
        <end position="697"/>
    </location>
</feature>
<proteinExistence type="predicted"/>
<feature type="domain" description="F-BAR" evidence="11">
    <location>
        <begin position="22"/>
        <end position="317"/>
    </location>
</feature>
<feature type="domain" description="SH3" evidence="9">
    <location>
        <begin position="745"/>
        <end position="804"/>
    </location>
</feature>
<evidence type="ECO:0000259" key="9">
    <source>
        <dbReference type="PROSITE" id="PS50002"/>
    </source>
</evidence>
<accession>A0A3Q1FDR7</accession>
<reference evidence="12" key="2">
    <citation type="submission" date="2025-09" db="UniProtKB">
        <authorList>
            <consortium name="Ensembl"/>
        </authorList>
    </citation>
    <scope>IDENTIFICATION</scope>
</reference>
<dbReference type="Proteomes" id="UP000257200">
    <property type="component" value="Unplaced"/>
</dbReference>
<dbReference type="Ensembl" id="ENSAPOT00000022358.1">
    <property type="protein sequence ID" value="ENSAPOP00000014042.1"/>
    <property type="gene ID" value="ENSAPOG00000016964.1"/>
</dbReference>
<dbReference type="PROSITE" id="PS50238">
    <property type="entry name" value="RHOGAP"/>
    <property type="match status" value="1"/>
</dbReference>
<feature type="region of interest" description="Disordered" evidence="8">
    <location>
        <begin position="473"/>
        <end position="498"/>
    </location>
</feature>
<evidence type="ECO:0000256" key="6">
    <source>
        <dbReference type="PROSITE-ProRule" id="PRU01077"/>
    </source>
</evidence>
<dbReference type="SUPFAM" id="SSF103657">
    <property type="entry name" value="BAR/IMD domain-like"/>
    <property type="match status" value="1"/>
</dbReference>
<evidence type="ECO:0000259" key="11">
    <source>
        <dbReference type="PROSITE" id="PS51741"/>
    </source>
</evidence>
<keyword evidence="3" id="KW-0597">Phosphoprotein</keyword>
<evidence type="ECO:0000256" key="8">
    <source>
        <dbReference type="SAM" id="MobiDB-lite"/>
    </source>
</evidence>
<evidence type="ECO:0000256" key="2">
    <source>
        <dbReference type="ARBA" id="ARBA00022468"/>
    </source>
</evidence>
<dbReference type="GeneTree" id="ENSGT00950000182824"/>
<dbReference type="AlphaFoldDB" id="A0A3Q1FDR7"/>
<dbReference type="PANTHER" id="PTHR14166">
    <property type="entry name" value="SLIT-ROBO RHO GTPASE ACTIVATING PROTEIN"/>
    <property type="match status" value="1"/>
</dbReference>
<keyword evidence="1 5" id="KW-0728">SH3 domain</keyword>
<dbReference type="SUPFAM" id="SSF50044">
    <property type="entry name" value="SH3-domain"/>
    <property type="match status" value="1"/>
</dbReference>
<dbReference type="Pfam" id="PF00611">
    <property type="entry name" value="FCH"/>
    <property type="match status" value="1"/>
</dbReference>
<protein>
    <submittedName>
        <fullName evidence="12">SLIT-ROBO Rho GTPase activating protein 3</fullName>
    </submittedName>
</protein>
<reference evidence="12" key="1">
    <citation type="submission" date="2025-08" db="UniProtKB">
        <authorList>
            <consortium name="Ensembl"/>
        </authorList>
    </citation>
    <scope>IDENTIFICATION</scope>
</reference>
<dbReference type="InterPro" id="IPR027267">
    <property type="entry name" value="AH/BAR_dom_sf"/>
</dbReference>